<dbReference type="STRING" id="479431.Namu_5263"/>
<dbReference type="OrthoDB" id="8159487at2"/>
<feature type="transmembrane region" description="Helical" evidence="1">
    <location>
        <begin position="199"/>
        <end position="220"/>
    </location>
</feature>
<reference evidence="2 3" key="2">
    <citation type="journal article" date="2010" name="Stand. Genomic Sci.">
        <title>Complete genome sequence of Nakamurella multipartita type strain (Y-104).</title>
        <authorList>
            <person name="Tice H."/>
            <person name="Mayilraj S."/>
            <person name="Sims D."/>
            <person name="Lapidus A."/>
            <person name="Nolan M."/>
            <person name="Lucas S."/>
            <person name="Glavina Del Rio T."/>
            <person name="Copeland A."/>
            <person name="Cheng J.F."/>
            <person name="Meincke L."/>
            <person name="Bruce D."/>
            <person name="Goodwin L."/>
            <person name="Pitluck S."/>
            <person name="Ivanova N."/>
            <person name="Mavromatis K."/>
            <person name="Ovchinnikova G."/>
            <person name="Pati A."/>
            <person name="Chen A."/>
            <person name="Palaniappan K."/>
            <person name="Land M."/>
            <person name="Hauser L."/>
            <person name="Chang Y.J."/>
            <person name="Jeffries C.D."/>
            <person name="Detter J.C."/>
            <person name="Brettin T."/>
            <person name="Rohde M."/>
            <person name="Goker M."/>
            <person name="Bristow J."/>
            <person name="Eisen J.A."/>
            <person name="Markowitz V."/>
            <person name="Hugenholtz P."/>
            <person name="Kyrpides N.C."/>
            <person name="Klenk H.P."/>
            <person name="Chen F."/>
        </authorList>
    </citation>
    <scope>NUCLEOTIDE SEQUENCE [LARGE SCALE GENOMIC DNA]</scope>
    <source>
        <strain evidence="3">ATCC 700099 / DSM 44233 / CIP 104796 / JCM 9543 / NBRC 105858 / Y-104</strain>
    </source>
</reference>
<protein>
    <recommendedName>
        <fullName evidence="4">DUF998 domain-containing protein</fullName>
    </recommendedName>
</protein>
<feature type="transmembrane region" description="Helical" evidence="1">
    <location>
        <begin position="26"/>
        <end position="46"/>
    </location>
</feature>
<keyword evidence="1" id="KW-1133">Transmembrane helix</keyword>
<dbReference type="EMBL" id="CP001737">
    <property type="protein sequence ID" value="ACV81529.1"/>
    <property type="molecule type" value="Genomic_DNA"/>
</dbReference>
<name>C8XD39_NAKMY</name>
<feature type="transmembrane region" description="Helical" evidence="1">
    <location>
        <begin position="100"/>
        <end position="118"/>
    </location>
</feature>
<dbReference type="Pfam" id="PF06197">
    <property type="entry name" value="DUF998"/>
    <property type="match status" value="1"/>
</dbReference>
<dbReference type="KEGG" id="nml:Namu_5263"/>
<keyword evidence="1" id="KW-0812">Transmembrane</keyword>
<proteinExistence type="predicted"/>
<accession>C8XD39</accession>
<gene>
    <name evidence="2" type="ordered locus">Namu_5263</name>
</gene>
<feature type="transmembrane region" description="Helical" evidence="1">
    <location>
        <begin position="66"/>
        <end position="88"/>
    </location>
</feature>
<evidence type="ECO:0008006" key="4">
    <source>
        <dbReference type="Google" id="ProtNLM"/>
    </source>
</evidence>
<keyword evidence="3" id="KW-1185">Reference proteome</keyword>
<evidence type="ECO:0000313" key="2">
    <source>
        <dbReference type="EMBL" id="ACV81529.1"/>
    </source>
</evidence>
<evidence type="ECO:0000256" key="1">
    <source>
        <dbReference type="SAM" id="Phobius"/>
    </source>
</evidence>
<dbReference type="eggNOG" id="COG3371">
    <property type="taxonomic scope" value="Bacteria"/>
</dbReference>
<evidence type="ECO:0000313" key="3">
    <source>
        <dbReference type="Proteomes" id="UP000002218"/>
    </source>
</evidence>
<dbReference type="Proteomes" id="UP000002218">
    <property type="component" value="Chromosome"/>
</dbReference>
<keyword evidence="1" id="KW-0472">Membrane</keyword>
<feature type="transmembrane region" description="Helical" evidence="1">
    <location>
        <begin position="172"/>
        <end position="193"/>
    </location>
</feature>
<dbReference type="InParanoid" id="C8XD39"/>
<dbReference type="RefSeq" id="WP_015750334.1">
    <property type="nucleotide sequence ID" value="NC_013235.1"/>
</dbReference>
<dbReference type="AlphaFoldDB" id="C8XD39"/>
<sequence>MTAPWPTATHSTSPTCPPADRITKSLLGYGVIAGPFYVAVALAQALTRHGFELSRHSWSLLANGDWGWIQVANFILTGLMVIAFAVGLDRALGRGPGATWVPRLIGVFGVSMITAGLFRADPVAGFPVGSPAGSVPSWTGLVHLAAGGIGFTCLAIACTLMAARYRKERRPVFAAFSAITGIVFLAAFLALAGSGGAPVATLAFVGAVVLVWTWMTMVAIDQYRTVAARSR</sequence>
<organism evidence="2 3">
    <name type="scientific">Nakamurella multipartita (strain ATCC 700099 / DSM 44233 / CIP 104796 / JCM 9543 / NBRC 105858 / Y-104)</name>
    <name type="common">Microsphaera multipartita</name>
    <dbReference type="NCBI Taxonomy" id="479431"/>
    <lineage>
        <taxon>Bacteria</taxon>
        <taxon>Bacillati</taxon>
        <taxon>Actinomycetota</taxon>
        <taxon>Actinomycetes</taxon>
        <taxon>Nakamurellales</taxon>
        <taxon>Nakamurellaceae</taxon>
        <taxon>Nakamurella</taxon>
    </lineage>
</organism>
<feature type="transmembrane region" description="Helical" evidence="1">
    <location>
        <begin position="138"/>
        <end position="160"/>
    </location>
</feature>
<reference evidence="3" key="1">
    <citation type="submission" date="2009-09" db="EMBL/GenBank/DDBJ databases">
        <title>The complete genome of Nakamurella multipartita DSM 44233.</title>
        <authorList>
            <consortium name="US DOE Joint Genome Institute (JGI-PGF)"/>
            <person name="Lucas S."/>
            <person name="Copeland A."/>
            <person name="Lapidus A."/>
            <person name="Glavina del Rio T."/>
            <person name="Dalin E."/>
            <person name="Tice H."/>
            <person name="Bruce D."/>
            <person name="Goodwin L."/>
            <person name="Pitluck S."/>
            <person name="Kyrpides N."/>
            <person name="Mavromatis K."/>
            <person name="Ivanova N."/>
            <person name="Ovchinnikova G."/>
            <person name="Sims D."/>
            <person name="Meincke L."/>
            <person name="Brettin T."/>
            <person name="Detter J.C."/>
            <person name="Han C."/>
            <person name="Larimer F."/>
            <person name="Land M."/>
            <person name="Hauser L."/>
            <person name="Markowitz V."/>
            <person name="Cheng J.-F."/>
            <person name="Hugenholtz P."/>
            <person name="Woyke T."/>
            <person name="Wu D."/>
            <person name="Klenk H.-P."/>
            <person name="Eisen J.A."/>
        </authorList>
    </citation>
    <scope>NUCLEOTIDE SEQUENCE [LARGE SCALE GENOMIC DNA]</scope>
    <source>
        <strain evidence="3">ATCC 700099 / DSM 44233 / CIP 104796 / JCM 9543 / NBRC 105858 / Y-104</strain>
    </source>
</reference>
<dbReference type="HOGENOM" id="CLU_094600_0_0_11"/>
<dbReference type="InterPro" id="IPR009339">
    <property type="entry name" value="DUF998"/>
</dbReference>